<comment type="caution">
    <text evidence="9">The sequence shown here is derived from an EMBL/GenBank/DDBJ whole genome shotgun (WGS) entry which is preliminary data.</text>
</comment>
<comment type="similarity">
    <text evidence="7">Belongs to the binding-protein-dependent transport system permease family.</text>
</comment>
<evidence type="ECO:0000313" key="10">
    <source>
        <dbReference type="Proteomes" id="UP001230253"/>
    </source>
</evidence>
<proteinExistence type="inferred from homology"/>
<feature type="transmembrane region" description="Helical" evidence="7">
    <location>
        <begin position="9"/>
        <end position="30"/>
    </location>
</feature>
<keyword evidence="3" id="KW-1003">Cell membrane</keyword>
<dbReference type="InterPro" id="IPR035906">
    <property type="entry name" value="MetI-like_sf"/>
</dbReference>
<dbReference type="CDD" id="cd06261">
    <property type="entry name" value="TM_PBP2"/>
    <property type="match status" value="1"/>
</dbReference>
<keyword evidence="2 7" id="KW-0813">Transport</keyword>
<dbReference type="SUPFAM" id="SSF161098">
    <property type="entry name" value="MetI-like"/>
    <property type="match status" value="1"/>
</dbReference>
<feature type="transmembrane region" description="Helical" evidence="7">
    <location>
        <begin position="220"/>
        <end position="242"/>
    </location>
</feature>
<evidence type="ECO:0000256" key="4">
    <source>
        <dbReference type="ARBA" id="ARBA00022692"/>
    </source>
</evidence>
<protein>
    <submittedName>
        <fullName evidence="9">NitT/TauT family transport system permease protein</fullName>
    </submittedName>
</protein>
<dbReference type="Proteomes" id="UP001230253">
    <property type="component" value="Unassembled WGS sequence"/>
</dbReference>
<evidence type="ECO:0000313" key="9">
    <source>
        <dbReference type="EMBL" id="MDQ0327592.1"/>
    </source>
</evidence>
<keyword evidence="4 7" id="KW-0812">Transmembrane</keyword>
<name>A0ABU0CEV3_9BRAD</name>
<reference evidence="9 10" key="1">
    <citation type="submission" date="2023-07" db="EMBL/GenBank/DDBJ databases">
        <title>Genomic Encyclopedia of Type Strains, Phase IV (KMG-IV): sequencing the most valuable type-strain genomes for metagenomic binning, comparative biology and taxonomic classification.</title>
        <authorList>
            <person name="Goeker M."/>
        </authorList>
    </citation>
    <scope>NUCLEOTIDE SEQUENCE [LARGE SCALE GENOMIC DNA]</scope>
    <source>
        <strain evidence="9 10">DSM 11549</strain>
    </source>
</reference>
<feature type="transmembrane region" description="Helical" evidence="7">
    <location>
        <begin position="96"/>
        <end position="116"/>
    </location>
</feature>
<evidence type="ECO:0000256" key="3">
    <source>
        <dbReference type="ARBA" id="ARBA00022475"/>
    </source>
</evidence>
<feature type="domain" description="ABC transmembrane type-1" evidence="8">
    <location>
        <begin position="58"/>
        <end position="238"/>
    </location>
</feature>
<dbReference type="PANTHER" id="PTHR30151:SF38">
    <property type="entry name" value="ALIPHATIC SULFONATES TRANSPORT PERMEASE PROTEIN SSUC-RELATED"/>
    <property type="match status" value="1"/>
</dbReference>
<keyword evidence="6 7" id="KW-0472">Membrane</keyword>
<keyword evidence="5 7" id="KW-1133">Transmembrane helix</keyword>
<sequence length="254" mass="27824">MRSFLTGPIGLRAISIAVFVVVWVLASYAFGPRLCPGPVSVFAFAAKEIASGELPYHLAITLLRVIAAFAIAMSIGLATGLMMGRSRIANDLGEPWLILFLNAPALIVIVLAYIWIGLNESAAILAVALNKIPNATVTIREGARALDTHLMEMARVYGFGRMKTLRHVILPQLQPYIAAASRSGLALIWKIVLVVELLGRSNGIGFQIHLYFQVFDVRAILAYTLVFVCIMLLIELAVVQPLERHANRWRPKPA</sequence>
<dbReference type="PROSITE" id="PS50928">
    <property type="entry name" value="ABC_TM1"/>
    <property type="match status" value="1"/>
</dbReference>
<gene>
    <name evidence="9" type="ORF">J2R99_003461</name>
</gene>
<keyword evidence="10" id="KW-1185">Reference proteome</keyword>
<dbReference type="Gene3D" id="1.10.3720.10">
    <property type="entry name" value="MetI-like"/>
    <property type="match status" value="1"/>
</dbReference>
<dbReference type="RefSeq" id="WP_307155596.1">
    <property type="nucleotide sequence ID" value="NZ_JAUSUK010000002.1"/>
</dbReference>
<feature type="transmembrane region" description="Helical" evidence="7">
    <location>
        <begin position="62"/>
        <end position="84"/>
    </location>
</feature>
<organism evidence="9 10">
    <name type="scientific">Rhodopseudomonas julia</name>
    <dbReference type="NCBI Taxonomy" id="200617"/>
    <lineage>
        <taxon>Bacteria</taxon>
        <taxon>Pseudomonadati</taxon>
        <taxon>Pseudomonadota</taxon>
        <taxon>Alphaproteobacteria</taxon>
        <taxon>Hyphomicrobiales</taxon>
        <taxon>Nitrobacteraceae</taxon>
        <taxon>Rhodopseudomonas</taxon>
    </lineage>
</organism>
<evidence type="ECO:0000256" key="1">
    <source>
        <dbReference type="ARBA" id="ARBA00004651"/>
    </source>
</evidence>
<evidence type="ECO:0000256" key="5">
    <source>
        <dbReference type="ARBA" id="ARBA00022989"/>
    </source>
</evidence>
<dbReference type="EMBL" id="JAUSUK010000002">
    <property type="protein sequence ID" value="MDQ0327592.1"/>
    <property type="molecule type" value="Genomic_DNA"/>
</dbReference>
<evidence type="ECO:0000256" key="6">
    <source>
        <dbReference type="ARBA" id="ARBA00023136"/>
    </source>
</evidence>
<dbReference type="Pfam" id="PF00528">
    <property type="entry name" value="BPD_transp_1"/>
    <property type="match status" value="1"/>
</dbReference>
<evidence type="ECO:0000259" key="8">
    <source>
        <dbReference type="PROSITE" id="PS50928"/>
    </source>
</evidence>
<dbReference type="PANTHER" id="PTHR30151">
    <property type="entry name" value="ALKANE SULFONATE ABC TRANSPORTER-RELATED, MEMBRANE SUBUNIT"/>
    <property type="match status" value="1"/>
</dbReference>
<dbReference type="InterPro" id="IPR000515">
    <property type="entry name" value="MetI-like"/>
</dbReference>
<evidence type="ECO:0000256" key="2">
    <source>
        <dbReference type="ARBA" id="ARBA00022448"/>
    </source>
</evidence>
<accession>A0ABU0CEV3</accession>
<evidence type="ECO:0000256" key="7">
    <source>
        <dbReference type="RuleBase" id="RU363032"/>
    </source>
</evidence>
<comment type="subcellular location">
    <subcellularLocation>
        <location evidence="1 7">Cell membrane</location>
        <topology evidence="1 7">Multi-pass membrane protein</topology>
    </subcellularLocation>
</comment>